<feature type="compositionally biased region" description="Polar residues" evidence="1">
    <location>
        <begin position="86"/>
        <end position="95"/>
    </location>
</feature>
<organism evidence="2 3">
    <name type="scientific">Candida boidinii</name>
    <name type="common">Yeast</name>
    <dbReference type="NCBI Taxonomy" id="5477"/>
    <lineage>
        <taxon>Eukaryota</taxon>
        <taxon>Fungi</taxon>
        <taxon>Dikarya</taxon>
        <taxon>Ascomycota</taxon>
        <taxon>Saccharomycotina</taxon>
        <taxon>Pichiomycetes</taxon>
        <taxon>Pichiales</taxon>
        <taxon>Pichiaceae</taxon>
        <taxon>Ogataea</taxon>
        <taxon>Ogataea/Candida clade</taxon>
    </lineage>
</organism>
<proteinExistence type="predicted"/>
<gene>
    <name evidence="2" type="ORF">Cboi02_000465600</name>
</gene>
<dbReference type="AlphaFoldDB" id="A0A9W6WBQ2"/>
<protein>
    <submittedName>
        <fullName evidence="2">Unnamed protein product</fullName>
    </submittedName>
</protein>
<dbReference type="EMBL" id="BSXN01001960">
    <property type="protein sequence ID" value="GME75096.1"/>
    <property type="molecule type" value="Genomic_DNA"/>
</dbReference>
<feature type="compositionally biased region" description="Low complexity" evidence="1">
    <location>
        <begin position="62"/>
        <end position="79"/>
    </location>
</feature>
<accession>A0A9W6WBQ2</accession>
<evidence type="ECO:0000256" key="1">
    <source>
        <dbReference type="SAM" id="MobiDB-lite"/>
    </source>
</evidence>
<evidence type="ECO:0000313" key="3">
    <source>
        <dbReference type="Proteomes" id="UP001165120"/>
    </source>
</evidence>
<reference evidence="2" key="1">
    <citation type="submission" date="2023-04" db="EMBL/GenBank/DDBJ databases">
        <title>Candida boidinii NBRC 10035.</title>
        <authorList>
            <person name="Ichikawa N."/>
            <person name="Sato H."/>
            <person name="Tonouchi N."/>
        </authorList>
    </citation>
    <scope>NUCLEOTIDE SEQUENCE</scope>
    <source>
        <strain evidence="2">NBRC 10035</strain>
    </source>
</reference>
<feature type="region of interest" description="Disordered" evidence="1">
    <location>
        <begin position="59"/>
        <end position="115"/>
    </location>
</feature>
<keyword evidence="3" id="KW-1185">Reference proteome</keyword>
<dbReference type="Proteomes" id="UP001165120">
    <property type="component" value="Unassembled WGS sequence"/>
</dbReference>
<evidence type="ECO:0000313" key="2">
    <source>
        <dbReference type="EMBL" id="GME75096.1"/>
    </source>
</evidence>
<comment type="caution">
    <text evidence="2">The sequence shown here is derived from an EMBL/GenBank/DDBJ whole genome shotgun (WGS) entry which is preliminary data.</text>
</comment>
<name>A0A9W6WBQ2_CANBO</name>
<sequence>MSRKRYSSDQRVLSNLDPNTISHIPQAAKRHQRLSLVPTSKRASALGIGAPRVLNPSYATKSNNVGSHLSNNNNNTISSLGRKSSLGATSTSRSISDMVQQSMSRSSMTRRKSLIGGMDFNEIQGL</sequence>
<feature type="compositionally biased region" description="Low complexity" evidence="1">
    <location>
        <begin position="96"/>
        <end position="107"/>
    </location>
</feature>